<dbReference type="PANTHER" id="PTHR46796:SF6">
    <property type="entry name" value="ARAC SUBFAMILY"/>
    <property type="match status" value="1"/>
</dbReference>
<sequence length="279" mass="31999">MQAEIQTLYNSSICTVHNFLCRCQQCTVSEKEYQESFAIAYIRKGNFQFKVFRNDLDAYNGLFLLCKPGYEHQVGHVHDMPDQCTIFSFPAESIGLLKEQAGEFSWFFKNPDIQSVLVKATPEMEYLHHSIFALLSKPHFPRLWVEQLMTELFLLVLSSGNKGKPLPVLNDKHKRNYLPVIESVKEFINGNFEDDITLPQLAALGNMSPFHFNRIFKQITSSTPYGYMLDIRLKQANLQICNTNLPVTTIAFSSGFNSLEHFSAAYKKQFGKPPSAMRF</sequence>
<feature type="domain" description="HTH araC/xylS-type" evidence="4">
    <location>
        <begin position="182"/>
        <end position="279"/>
    </location>
</feature>
<dbReference type="Proteomes" id="UP000240971">
    <property type="component" value="Unassembled WGS sequence"/>
</dbReference>
<evidence type="ECO:0000256" key="1">
    <source>
        <dbReference type="ARBA" id="ARBA00023015"/>
    </source>
</evidence>
<dbReference type="PRINTS" id="PR00032">
    <property type="entry name" value="HTHARAC"/>
</dbReference>
<organism evidence="5 6">
    <name type="scientific">Chitinophaga niastensis</name>
    <dbReference type="NCBI Taxonomy" id="536980"/>
    <lineage>
        <taxon>Bacteria</taxon>
        <taxon>Pseudomonadati</taxon>
        <taxon>Bacteroidota</taxon>
        <taxon>Chitinophagia</taxon>
        <taxon>Chitinophagales</taxon>
        <taxon>Chitinophagaceae</taxon>
        <taxon>Chitinophaga</taxon>
    </lineage>
</organism>
<keyword evidence="3" id="KW-0804">Transcription</keyword>
<keyword evidence="6" id="KW-1185">Reference proteome</keyword>
<name>A0A2P8HPA0_CHINA</name>
<evidence type="ECO:0000256" key="2">
    <source>
        <dbReference type="ARBA" id="ARBA00023125"/>
    </source>
</evidence>
<comment type="caution">
    <text evidence="5">The sequence shown here is derived from an EMBL/GenBank/DDBJ whole genome shotgun (WGS) entry which is preliminary data.</text>
</comment>
<dbReference type="InterPro" id="IPR009057">
    <property type="entry name" value="Homeodomain-like_sf"/>
</dbReference>
<gene>
    <name evidence="5" type="ORF">CLV51_102891</name>
</gene>
<dbReference type="InterPro" id="IPR018060">
    <property type="entry name" value="HTH_AraC"/>
</dbReference>
<evidence type="ECO:0000259" key="4">
    <source>
        <dbReference type="PROSITE" id="PS01124"/>
    </source>
</evidence>
<dbReference type="EMBL" id="PYAW01000002">
    <property type="protein sequence ID" value="PSL48031.1"/>
    <property type="molecule type" value="Genomic_DNA"/>
</dbReference>
<dbReference type="InterPro" id="IPR020449">
    <property type="entry name" value="Tscrpt_reg_AraC-type_HTH"/>
</dbReference>
<dbReference type="InterPro" id="IPR050204">
    <property type="entry name" value="AraC_XylS_family_regulators"/>
</dbReference>
<evidence type="ECO:0000256" key="3">
    <source>
        <dbReference type="ARBA" id="ARBA00023163"/>
    </source>
</evidence>
<evidence type="ECO:0000313" key="5">
    <source>
        <dbReference type="EMBL" id="PSL48031.1"/>
    </source>
</evidence>
<reference evidence="5 6" key="1">
    <citation type="submission" date="2018-03" db="EMBL/GenBank/DDBJ databases">
        <title>Genomic Encyclopedia of Archaeal and Bacterial Type Strains, Phase II (KMG-II): from individual species to whole genera.</title>
        <authorList>
            <person name="Goeker M."/>
        </authorList>
    </citation>
    <scope>NUCLEOTIDE SEQUENCE [LARGE SCALE GENOMIC DNA]</scope>
    <source>
        <strain evidence="5 6">DSM 24859</strain>
    </source>
</reference>
<dbReference type="PANTHER" id="PTHR46796">
    <property type="entry name" value="HTH-TYPE TRANSCRIPTIONAL ACTIVATOR RHAS-RELATED"/>
    <property type="match status" value="1"/>
</dbReference>
<protein>
    <submittedName>
        <fullName evidence="5">Helix-turn-helix protein</fullName>
    </submittedName>
</protein>
<keyword evidence="1" id="KW-0805">Transcription regulation</keyword>
<proteinExistence type="predicted"/>
<dbReference type="Pfam" id="PF12833">
    <property type="entry name" value="HTH_18"/>
    <property type="match status" value="1"/>
</dbReference>
<dbReference type="SUPFAM" id="SSF46689">
    <property type="entry name" value="Homeodomain-like"/>
    <property type="match status" value="2"/>
</dbReference>
<accession>A0A2P8HPA0</accession>
<dbReference type="Gene3D" id="1.10.10.60">
    <property type="entry name" value="Homeodomain-like"/>
    <property type="match status" value="2"/>
</dbReference>
<dbReference type="SMART" id="SM00342">
    <property type="entry name" value="HTH_ARAC"/>
    <property type="match status" value="1"/>
</dbReference>
<keyword evidence="2" id="KW-0238">DNA-binding</keyword>
<dbReference type="AlphaFoldDB" id="A0A2P8HPA0"/>
<evidence type="ECO:0000313" key="6">
    <source>
        <dbReference type="Proteomes" id="UP000240971"/>
    </source>
</evidence>
<dbReference type="GO" id="GO:0003700">
    <property type="term" value="F:DNA-binding transcription factor activity"/>
    <property type="evidence" value="ECO:0007669"/>
    <property type="project" value="InterPro"/>
</dbReference>
<dbReference type="GO" id="GO:0043565">
    <property type="term" value="F:sequence-specific DNA binding"/>
    <property type="evidence" value="ECO:0007669"/>
    <property type="project" value="InterPro"/>
</dbReference>
<dbReference type="PROSITE" id="PS01124">
    <property type="entry name" value="HTH_ARAC_FAMILY_2"/>
    <property type="match status" value="1"/>
</dbReference>